<evidence type="ECO:0000256" key="2">
    <source>
        <dbReference type="ARBA" id="ARBA00023125"/>
    </source>
</evidence>
<comment type="caution">
    <text evidence="5">The sequence shown here is derived from an EMBL/GenBank/DDBJ whole genome shotgun (WGS) entry which is preliminary data.</text>
</comment>
<sequence length="137" mass="15744">MQTSTLLKKAARLIEKKANIILKQHAITHGYTYFLMELFKRDGQTQTELQNAVGGIEHPTVVRTLDRMQRDGLIERKPSSTDRRAFLIYLTDKGRAAEKDVLDSAKILNQIMLSTFSQEEQIQFQSYLCRLIANLES</sequence>
<dbReference type="PANTHER" id="PTHR42756">
    <property type="entry name" value="TRANSCRIPTIONAL REGULATOR, MARR"/>
    <property type="match status" value="1"/>
</dbReference>
<dbReference type="OrthoDB" id="32523at2"/>
<dbReference type="InterPro" id="IPR000835">
    <property type="entry name" value="HTH_MarR-typ"/>
</dbReference>
<dbReference type="PATRIC" id="fig|45070.6.peg.3027"/>
<dbReference type="GO" id="GO:0003677">
    <property type="term" value="F:DNA binding"/>
    <property type="evidence" value="ECO:0007669"/>
    <property type="project" value="UniProtKB-KW"/>
</dbReference>
<dbReference type="Gene3D" id="1.10.10.10">
    <property type="entry name" value="Winged helix-like DNA-binding domain superfamily/Winged helix DNA-binding domain"/>
    <property type="match status" value="1"/>
</dbReference>
<keyword evidence="3" id="KW-0804">Transcription</keyword>
<dbReference type="InterPro" id="IPR036390">
    <property type="entry name" value="WH_DNA-bd_sf"/>
</dbReference>
<dbReference type="SMART" id="SM00347">
    <property type="entry name" value="HTH_MARR"/>
    <property type="match status" value="1"/>
</dbReference>
<evidence type="ECO:0000313" key="6">
    <source>
        <dbReference type="Proteomes" id="UP000054725"/>
    </source>
</evidence>
<name>A0A0W0WLN5_9GAMM</name>
<evidence type="ECO:0000313" key="5">
    <source>
        <dbReference type="EMBL" id="KTD33223.1"/>
    </source>
</evidence>
<dbReference type="EMBL" id="LNYO01000024">
    <property type="protein sequence ID" value="KTD33223.1"/>
    <property type="molecule type" value="Genomic_DNA"/>
</dbReference>
<dbReference type="InterPro" id="IPR036388">
    <property type="entry name" value="WH-like_DNA-bd_sf"/>
</dbReference>
<dbReference type="RefSeq" id="WP_058505833.1">
    <property type="nucleotide sequence ID" value="NZ_CAAAIF010000003.1"/>
</dbReference>
<keyword evidence="1" id="KW-0805">Transcription regulation</keyword>
<accession>A0A0W0WLN5</accession>
<dbReference type="Pfam" id="PF01047">
    <property type="entry name" value="MarR"/>
    <property type="match status" value="1"/>
</dbReference>
<keyword evidence="2" id="KW-0238">DNA-binding</keyword>
<dbReference type="PANTHER" id="PTHR42756:SF1">
    <property type="entry name" value="TRANSCRIPTIONAL REPRESSOR OF EMRAB OPERON"/>
    <property type="match status" value="1"/>
</dbReference>
<evidence type="ECO:0000259" key="4">
    <source>
        <dbReference type="PROSITE" id="PS50995"/>
    </source>
</evidence>
<protein>
    <submittedName>
        <fullName evidence="5">MarR family transporter transcriptional regulator</fullName>
    </submittedName>
</protein>
<dbReference type="GO" id="GO:0003700">
    <property type="term" value="F:DNA-binding transcription factor activity"/>
    <property type="evidence" value="ECO:0007669"/>
    <property type="project" value="InterPro"/>
</dbReference>
<dbReference type="Proteomes" id="UP000054725">
    <property type="component" value="Unassembled WGS sequence"/>
</dbReference>
<dbReference type="PROSITE" id="PS50995">
    <property type="entry name" value="HTH_MARR_2"/>
    <property type="match status" value="1"/>
</dbReference>
<evidence type="ECO:0000256" key="3">
    <source>
        <dbReference type="ARBA" id="ARBA00023163"/>
    </source>
</evidence>
<feature type="domain" description="HTH marR-type" evidence="4">
    <location>
        <begin position="1"/>
        <end position="133"/>
    </location>
</feature>
<dbReference type="AlphaFoldDB" id="A0A0W0WLN5"/>
<dbReference type="STRING" id="45070.Lnau_2871"/>
<gene>
    <name evidence="5" type="ORF">Lnau_2871</name>
</gene>
<reference evidence="5 6" key="1">
    <citation type="submission" date="2015-11" db="EMBL/GenBank/DDBJ databases">
        <title>Genomic analysis of 38 Legionella species identifies large and diverse effector repertoires.</title>
        <authorList>
            <person name="Burstein D."/>
            <person name="Amaro F."/>
            <person name="Zusman T."/>
            <person name="Lifshitz Z."/>
            <person name="Cohen O."/>
            <person name="Gilbert J.A."/>
            <person name="Pupko T."/>
            <person name="Shuman H.A."/>
            <person name="Segal G."/>
        </authorList>
    </citation>
    <scope>NUCLEOTIDE SEQUENCE [LARGE SCALE GENOMIC DNA]</scope>
    <source>
        <strain evidence="5 6">ATCC 49506</strain>
    </source>
</reference>
<evidence type="ECO:0000256" key="1">
    <source>
        <dbReference type="ARBA" id="ARBA00023015"/>
    </source>
</evidence>
<dbReference type="PRINTS" id="PR00598">
    <property type="entry name" value="HTHMARR"/>
</dbReference>
<dbReference type="SUPFAM" id="SSF46785">
    <property type="entry name" value="Winged helix' DNA-binding domain"/>
    <property type="match status" value="1"/>
</dbReference>
<proteinExistence type="predicted"/>
<keyword evidence="6" id="KW-1185">Reference proteome</keyword>
<organism evidence="5 6">
    <name type="scientific">Legionella nautarum</name>
    <dbReference type="NCBI Taxonomy" id="45070"/>
    <lineage>
        <taxon>Bacteria</taxon>
        <taxon>Pseudomonadati</taxon>
        <taxon>Pseudomonadota</taxon>
        <taxon>Gammaproteobacteria</taxon>
        <taxon>Legionellales</taxon>
        <taxon>Legionellaceae</taxon>
        <taxon>Legionella</taxon>
    </lineage>
</organism>